<dbReference type="InterPro" id="IPR051781">
    <property type="entry name" value="Metallo-dep_Hydrolase"/>
</dbReference>
<dbReference type="AlphaFoldDB" id="A0A1H9Z3C3"/>
<feature type="domain" description="Amidohydrolase-related" evidence="1">
    <location>
        <begin position="54"/>
        <end position="393"/>
    </location>
</feature>
<reference evidence="3" key="1">
    <citation type="submission" date="2016-10" db="EMBL/GenBank/DDBJ databases">
        <authorList>
            <person name="Varghese N."/>
            <person name="Submissions S."/>
        </authorList>
    </citation>
    <scope>NUCLEOTIDE SEQUENCE [LARGE SCALE GENOMIC DNA]</scope>
    <source>
        <strain evidence="3">DSM 44209</strain>
    </source>
</reference>
<dbReference type="SUPFAM" id="SSF51556">
    <property type="entry name" value="Metallo-dependent hydrolases"/>
    <property type="match status" value="1"/>
</dbReference>
<gene>
    <name evidence="2" type="ORF">SAMN04488546_0401</name>
</gene>
<dbReference type="Gene3D" id="3.30.110.90">
    <property type="entry name" value="Amidohydrolase"/>
    <property type="match status" value="1"/>
</dbReference>
<dbReference type="Gene3D" id="2.30.40.10">
    <property type="entry name" value="Urease, subunit C, domain 1"/>
    <property type="match status" value="1"/>
</dbReference>
<dbReference type="OrthoDB" id="3514520at2"/>
<evidence type="ECO:0000313" key="3">
    <source>
        <dbReference type="Proteomes" id="UP000198507"/>
    </source>
</evidence>
<proteinExistence type="predicted"/>
<dbReference type="PANTHER" id="PTHR43135:SF3">
    <property type="entry name" value="ALPHA-D-RIBOSE 1-METHYLPHOSPHONATE 5-TRIPHOSPHATE DIPHOSPHATASE"/>
    <property type="match status" value="1"/>
</dbReference>
<dbReference type="Proteomes" id="UP000198507">
    <property type="component" value="Unassembled WGS sequence"/>
</dbReference>
<accession>A0A1H9Z3C3</accession>
<dbReference type="GO" id="GO:0016810">
    <property type="term" value="F:hydrolase activity, acting on carbon-nitrogen (but not peptide) bonds"/>
    <property type="evidence" value="ECO:0007669"/>
    <property type="project" value="InterPro"/>
</dbReference>
<keyword evidence="3" id="KW-1185">Reference proteome</keyword>
<sequence length="397" mass="40536">MAPDDVLIRGAELFDGHRFHGPGCLLVREGRVAALAERLTPPAGVPVVEAHGDTVLPGLVDAHVHVSPGDLQVALRAGVTTEVDMFGDPGLIGALRQQATADPGMADLRSAGTGATAPGGHPTRLVERGLLAPFPTVAGPDAAEDFVAARVAEGSSFLKVVLEDGTTSGHPCPTLTAGTVRALVDAAHARDLLVVAHVLTQAHALVAVGAGVDGLAHLFLDEPPAPRFLDAVAHRDVFVIPTLTSLAARAGHDRGRALAADPHLGPLLDPRRRAVLEMEFPAAPGARADLGHAMSTVDALHRAGRRILAGTDASSPGTAHGASLHDELSLLVAAGLSPAAALTAATSAPAAALGLPDRGALTPGMRADLVLVHGDPGLDITRTRDIAQVWRAGRRAT</sequence>
<dbReference type="RefSeq" id="WP_091438281.1">
    <property type="nucleotide sequence ID" value="NZ_FOIE01000001.1"/>
</dbReference>
<name>A0A1H9Z3C3_9ACTN</name>
<dbReference type="EMBL" id="FOIE01000001">
    <property type="protein sequence ID" value="SES75960.1"/>
    <property type="molecule type" value="Genomic_DNA"/>
</dbReference>
<organism evidence="2 3">
    <name type="scientific">Geodermatophilus poikilotrophus</name>
    <dbReference type="NCBI Taxonomy" id="1333667"/>
    <lineage>
        <taxon>Bacteria</taxon>
        <taxon>Bacillati</taxon>
        <taxon>Actinomycetota</taxon>
        <taxon>Actinomycetes</taxon>
        <taxon>Geodermatophilales</taxon>
        <taxon>Geodermatophilaceae</taxon>
        <taxon>Geodermatophilus</taxon>
    </lineage>
</organism>
<dbReference type="PANTHER" id="PTHR43135">
    <property type="entry name" value="ALPHA-D-RIBOSE 1-METHYLPHOSPHONATE 5-TRIPHOSPHATE DIPHOSPHATASE"/>
    <property type="match status" value="1"/>
</dbReference>
<dbReference type="InterPro" id="IPR011059">
    <property type="entry name" value="Metal-dep_hydrolase_composite"/>
</dbReference>
<dbReference type="SUPFAM" id="SSF51338">
    <property type="entry name" value="Composite domain of metallo-dependent hydrolases"/>
    <property type="match status" value="1"/>
</dbReference>
<dbReference type="Pfam" id="PF01979">
    <property type="entry name" value="Amidohydro_1"/>
    <property type="match status" value="1"/>
</dbReference>
<dbReference type="InterPro" id="IPR006680">
    <property type="entry name" value="Amidohydro-rel"/>
</dbReference>
<dbReference type="Gene3D" id="1.20.58.520">
    <property type="entry name" value="Amidohydrolase"/>
    <property type="match status" value="1"/>
</dbReference>
<protein>
    <submittedName>
        <fullName evidence="2">Imidazolonepropionase</fullName>
    </submittedName>
</protein>
<dbReference type="InterPro" id="IPR032466">
    <property type="entry name" value="Metal_Hydrolase"/>
</dbReference>
<dbReference type="Gene3D" id="3.40.50.10910">
    <property type="entry name" value="Amidohydrolase"/>
    <property type="match status" value="1"/>
</dbReference>
<evidence type="ECO:0000313" key="2">
    <source>
        <dbReference type="EMBL" id="SES75960.1"/>
    </source>
</evidence>
<evidence type="ECO:0000259" key="1">
    <source>
        <dbReference type="Pfam" id="PF01979"/>
    </source>
</evidence>